<dbReference type="Proteomes" id="UP000298111">
    <property type="component" value="Unassembled WGS sequence"/>
</dbReference>
<gene>
    <name evidence="1" type="ORF">D8771_30925</name>
</gene>
<organism evidence="1 2">
    <name type="scientific">Streptomyces albus</name>
    <dbReference type="NCBI Taxonomy" id="1888"/>
    <lineage>
        <taxon>Bacteria</taxon>
        <taxon>Bacillati</taxon>
        <taxon>Actinomycetota</taxon>
        <taxon>Actinomycetes</taxon>
        <taxon>Kitasatosporales</taxon>
        <taxon>Streptomycetaceae</taxon>
        <taxon>Streptomyces</taxon>
    </lineage>
</organism>
<reference evidence="1 2" key="1">
    <citation type="submission" date="2018-10" db="EMBL/GenBank/DDBJ databases">
        <title>Isolation of pseudouridimycin from Streptomyces albus DSM 40763.</title>
        <authorList>
            <person name="Rosenqvist P."/>
            <person name="Metsae-Ketelae M."/>
            <person name="Virta P."/>
        </authorList>
    </citation>
    <scope>NUCLEOTIDE SEQUENCE [LARGE SCALE GENOMIC DNA]</scope>
    <source>
        <strain evidence="1 2">DSM 40763</strain>
    </source>
</reference>
<evidence type="ECO:0000313" key="2">
    <source>
        <dbReference type="Proteomes" id="UP000298111"/>
    </source>
</evidence>
<evidence type="ECO:0000313" key="1">
    <source>
        <dbReference type="EMBL" id="TGG76135.1"/>
    </source>
</evidence>
<dbReference type="AlphaFoldDB" id="A0A8H1QKF7"/>
<sequence>MTILAGSEPIPASVATGYAEAAGRMHVVPRGVQYGVSEFGETLPSGQAEEEGCERVETRISLYLSADDLLAGFWDATALWDSGLPVEELAPEVVRWHILASLVIAGGPGSPKVARLAAEARACGRRGEPDVQRFVRSGFRAITSAFGIEVPQS</sequence>
<accession>A0A8H1QKF7</accession>
<dbReference type="EMBL" id="RCIY01000108">
    <property type="protein sequence ID" value="TGG76135.1"/>
    <property type="molecule type" value="Genomic_DNA"/>
</dbReference>
<protein>
    <submittedName>
        <fullName evidence="1">Uncharacterized protein</fullName>
    </submittedName>
</protein>
<dbReference type="RefSeq" id="WP_135567728.1">
    <property type="nucleotide sequence ID" value="NZ_RCIY01000108.1"/>
</dbReference>
<comment type="caution">
    <text evidence="1">The sequence shown here is derived from an EMBL/GenBank/DDBJ whole genome shotgun (WGS) entry which is preliminary data.</text>
</comment>
<name>A0A8H1QKF7_9ACTN</name>
<proteinExistence type="predicted"/>